<keyword evidence="1" id="KW-0472">Membrane</keyword>
<sequence length="99" mass="11172">MKIPTMYFAAYQGDFNVIGEHKYLGAFLMDDGEEEGRVMAYQSLENALFRESSDSGGDFYSEEFAFAAVAAVAAVVAIGTTRRWWRKMARLGVWKIIEN</sequence>
<accession>A0AAV2CQ01</accession>
<dbReference type="Proteomes" id="UP001497516">
    <property type="component" value="Chromosome 1"/>
</dbReference>
<keyword evidence="1" id="KW-0812">Transmembrane</keyword>
<evidence type="ECO:0000313" key="3">
    <source>
        <dbReference type="Proteomes" id="UP001497516"/>
    </source>
</evidence>
<dbReference type="AlphaFoldDB" id="A0AAV2CQ01"/>
<protein>
    <submittedName>
        <fullName evidence="2">Uncharacterized protein</fullName>
    </submittedName>
</protein>
<name>A0AAV2CQ01_9ROSI</name>
<organism evidence="2 3">
    <name type="scientific">Linum trigynum</name>
    <dbReference type="NCBI Taxonomy" id="586398"/>
    <lineage>
        <taxon>Eukaryota</taxon>
        <taxon>Viridiplantae</taxon>
        <taxon>Streptophyta</taxon>
        <taxon>Embryophyta</taxon>
        <taxon>Tracheophyta</taxon>
        <taxon>Spermatophyta</taxon>
        <taxon>Magnoliopsida</taxon>
        <taxon>eudicotyledons</taxon>
        <taxon>Gunneridae</taxon>
        <taxon>Pentapetalae</taxon>
        <taxon>rosids</taxon>
        <taxon>fabids</taxon>
        <taxon>Malpighiales</taxon>
        <taxon>Linaceae</taxon>
        <taxon>Linum</taxon>
    </lineage>
</organism>
<dbReference type="EMBL" id="OZ034813">
    <property type="protein sequence ID" value="CAL1357878.1"/>
    <property type="molecule type" value="Genomic_DNA"/>
</dbReference>
<keyword evidence="1" id="KW-1133">Transmembrane helix</keyword>
<evidence type="ECO:0000313" key="2">
    <source>
        <dbReference type="EMBL" id="CAL1357878.1"/>
    </source>
</evidence>
<proteinExistence type="predicted"/>
<evidence type="ECO:0000256" key="1">
    <source>
        <dbReference type="SAM" id="Phobius"/>
    </source>
</evidence>
<feature type="transmembrane region" description="Helical" evidence="1">
    <location>
        <begin position="64"/>
        <end position="85"/>
    </location>
</feature>
<keyword evidence="3" id="KW-1185">Reference proteome</keyword>
<gene>
    <name evidence="2" type="ORF">LTRI10_LOCUS5476</name>
</gene>
<reference evidence="2 3" key="1">
    <citation type="submission" date="2024-04" db="EMBL/GenBank/DDBJ databases">
        <authorList>
            <person name="Fracassetti M."/>
        </authorList>
    </citation>
    <scope>NUCLEOTIDE SEQUENCE [LARGE SCALE GENOMIC DNA]</scope>
</reference>